<reference evidence="1 2" key="1">
    <citation type="submission" date="2020-09" db="EMBL/GenBank/DDBJ databases">
        <title>De no assembly of potato wild relative species, Solanum commersonii.</title>
        <authorList>
            <person name="Cho K."/>
        </authorList>
    </citation>
    <scope>NUCLEOTIDE SEQUENCE [LARGE SCALE GENOMIC DNA]</scope>
    <source>
        <strain evidence="1">LZ3.2</strain>
        <tissue evidence="1">Leaf</tissue>
    </source>
</reference>
<sequence>MVGFICNLKRLYEIEISVKMYFGMKIMILQLGMIKSRLLMKIHIVKSRLRRRGGIYMAYYGSHKWLNYNQSSKERVKIIEMGAWESSRDTTGNCVFTKFHHPNNDESEHLHPIGIERRRMKEEGNVHEFHINGEKVMQRKVKRGLKAKKQKRKENALSSAQNLPLHKLKIKIAFTSLFRTPYMRLY</sequence>
<proteinExistence type="predicted"/>
<keyword evidence="2" id="KW-1185">Reference proteome</keyword>
<dbReference type="Proteomes" id="UP000824120">
    <property type="component" value="Chromosome 8"/>
</dbReference>
<accession>A0A9J5Y0V6</accession>
<evidence type="ECO:0000313" key="2">
    <source>
        <dbReference type="Proteomes" id="UP000824120"/>
    </source>
</evidence>
<evidence type="ECO:0000313" key="1">
    <source>
        <dbReference type="EMBL" id="KAG5593152.1"/>
    </source>
</evidence>
<gene>
    <name evidence="1" type="ORF">H5410_043666</name>
</gene>
<name>A0A9J5Y0V6_SOLCO</name>
<protein>
    <submittedName>
        <fullName evidence="1">Uncharacterized protein</fullName>
    </submittedName>
</protein>
<comment type="caution">
    <text evidence="1">The sequence shown here is derived from an EMBL/GenBank/DDBJ whole genome shotgun (WGS) entry which is preliminary data.</text>
</comment>
<organism evidence="1 2">
    <name type="scientific">Solanum commersonii</name>
    <name type="common">Commerson's wild potato</name>
    <name type="synonym">Commerson's nightshade</name>
    <dbReference type="NCBI Taxonomy" id="4109"/>
    <lineage>
        <taxon>Eukaryota</taxon>
        <taxon>Viridiplantae</taxon>
        <taxon>Streptophyta</taxon>
        <taxon>Embryophyta</taxon>
        <taxon>Tracheophyta</taxon>
        <taxon>Spermatophyta</taxon>
        <taxon>Magnoliopsida</taxon>
        <taxon>eudicotyledons</taxon>
        <taxon>Gunneridae</taxon>
        <taxon>Pentapetalae</taxon>
        <taxon>asterids</taxon>
        <taxon>lamiids</taxon>
        <taxon>Solanales</taxon>
        <taxon>Solanaceae</taxon>
        <taxon>Solanoideae</taxon>
        <taxon>Solaneae</taxon>
        <taxon>Solanum</taxon>
    </lineage>
</organism>
<dbReference type="AlphaFoldDB" id="A0A9J5Y0V6"/>
<dbReference type="EMBL" id="JACXVP010000008">
    <property type="protein sequence ID" value="KAG5593152.1"/>
    <property type="molecule type" value="Genomic_DNA"/>
</dbReference>